<dbReference type="Gene3D" id="3.90.70.10">
    <property type="entry name" value="Cysteine proteinases"/>
    <property type="match status" value="1"/>
</dbReference>
<protein>
    <recommendedName>
        <fullName evidence="2">Peptidase C39-like domain-containing protein</fullName>
    </recommendedName>
</protein>
<evidence type="ECO:0000259" key="2">
    <source>
        <dbReference type="Pfam" id="PF13529"/>
    </source>
</evidence>
<reference evidence="3 4" key="1">
    <citation type="submission" date="2014-12" db="EMBL/GenBank/DDBJ databases">
        <title>Draft genome sequences of 29 type strains of Enterococci.</title>
        <authorList>
            <person name="Zhong Z."/>
            <person name="Sun Z."/>
            <person name="Liu W."/>
            <person name="Zhang W."/>
            <person name="Zhang H."/>
        </authorList>
    </citation>
    <scope>NUCLEOTIDE SEQUENCE [LARGE SCALE GENOMIC DNA]</scope>
    <source>
        <strain evidence="3 4">DSM 22802</strain>
    </source>
</reference>
<dbReference type="AlphaFoldDB" id="A0A1L8SXT5"/>
<dbReference type="STRING" id="319970.RV00_GL001261"/>
<name>A0A1L8SXT5_9ENTE</name>
<dbReference type="Proteomes" id="UP000183700">
    <property type="component" value="Unassembled WGS sequence"/>
</dbReference>
<feature type="domain" description="Peptidase C39-like" evidence="2">
    <location>
        <begin position="57"/>
        <end position="225"/>
    </location>
</feature>
<accession>A0A1L8SXT5</accession>
<keyword evidence="1" id="KW-0472">Membrane</keyword>
<dbReference type="EMBL" id="JXKM01000002">
    <property type="protein sequence ID" value="OJG36816.1"/>
    <property type="molecule type" value="Genomic_DNA"/>
</dbReference>
<dbReference type="Pfam" id="PF13529">
    <property type="entry name" value="Peptidase_C39_2"/>
    <property type="match status" value="1"/>
</dbReference>
<dbReference type="InterPro" id="IPR016997">
    <property type="entry name" value="UCP032442"/>
</dbReference>
<dbReference type="PANTHER" id="PTHR37806:SF1">
    <property type="entry name" value="PEPTIDASE C39-LIKE DOMAIN-CONTAINING PROTEIN"/>
    <property type="match status" value="1"/>
</dbReference>
<sequence>MRTIKYVTTISGILLMILGVGLFLFFWNDQLPALSSNTVDKKQVQLADEESTETDLLDVPLENQQSGAIPLENGCEITALSMLLNFYDYGTTKNQLADLLNYVPLYENEELAIHGNPHEGFVGNIYEGYDAMGAAVEPIAEVAEQIITGDHSIVASRETPFSMLEQLVQQGVPVWVVTTVDFQVPTEEDFRIWQTTAGEVEISPLCHAVIITGMDQEYIYVNDPYGYKNRIVNREDFETIYATMGSQSLYLQTDH</sequence>
<dbReference type="PIRSF" id="PIRSF032442">
    <property type="entry name" value="UCP032442"/>
    <property type="match status" value="1"/>
</dbReference>
<comment type="caution">
    <text evidence="3">The sequence shown here is derived from an EMBL/GenBank/DDBJ whole genome shotgun (WGS) entry which is preliminary data.</text>
</comment>
<organism evidence="3 4">
    <name type="scientific">Enterococcus devriesei</name>
    <dbReference type="NCBI Taxonomy" id="319970"/>
    <lineage>
        <taxon>Bacteria</taxon>
        <taxon>Bacillati</taxon>
        <taxon>Bacillota</taxon>
        <taxon>Bacilli</taxon>
        <taxon>Lactobacillales</taxon>
        <taxon>Enterococcaceae</taxon>
        <taxon>Enterococcus</taxon>
    </lineage>
</organism>
<dbReference type="RefSeq" id="WP_249024052.1">
    <property type="nucleotide sequence ID" value="NZ_JBHLVS010000012.1"/>
</dbReference>
<gene>
    <name evidence="3" type="ORF">RV00_GL001261</name>
</gene>
<evidence type="ECO:0000313" key="4">
    <source>
        <dbReference type="Proteomes" id="UP000183700"/>
    </source>
</evidence>
<keyword evidence="1" id="KW-0812">Transmembrane</keyword>
<proteinExistence type="predicted"/>
<feature type="transmembrane region" description="Helical" evidence="1">
    <location>
        <begin position="7"/>
        <end position="27"/>
    </location>
</feature>
<keyword evidence="4" id="KW-1185">Reference proteome</keyword>
<keyword evidence="1" id="KW-1133">Transmembrane helix</keyword>
<evidence type="ECO:0000256" key="1">
    <source>
        <dbReference type="SAM" id="Phobius"/>
    </source>
</evidence>
<dbReference type="InterPro" id="IPR039564">
    <property type="entry name" value="Peptidase_C39-like"/>
</dbReference>
<evidence type="ECO:0000313" key="3">
    <source>
        <dbReference type="EMBL" id="OJG36816.1"/>
    </source>
</evidence>
<dbReference type="PANTHER" id="PTHR37806">
    <property type="entry name" value="LMO0724 PROTEIN"/>
    <property type="match status" value="1"/>
</dbReference>